<dbReference type="Gene3D" id="3.30.2030.20">
    <property type="match status" value="1"/>
</dbReference>
<name>A0A7W7CAP4_9PSEU</name>
<feature type="transmembrane region" description="Helical" evidence="3">
    <location>
        <begin position="94"/>
        <end position="112"/>
    </location>
</feature>
<comment type="caution">
    <text evidence="4">The sequence shown here is derived from an EMBL/GenBank/DDBJ whole genome shotgun (WGS) entry which is preliminary data.</text>
</comment>
<keyword evidence="1" id="KW-0175">Coiled coil</keyword>
<keyword evidence="3" id="KW-1133">Transmembrane helix</keyword>
<sequence length="284" mass="31255">MTGPGERVKPPIATGSAILGTVALLPMILFGPLFVEFMTLGMDCSREFPRGGGCDPATRSAVNRGLLGGFGASVLLMVAAYVFRRARPWNRRWLVLGSLAVAVATLGVAVSVRTERPSPADRTWSEERERAAEHEREIAAMRARSPLEEVRARLESARAELDRRLAEAVPGVRWPSLFRQERPCSGHPEGRELTDRVRLDSSPPQVSGPGGREFSAEELRAIEQAFRAALRPAGFTGPPLEGGRDGERWTPLRDPEEATLRLWVQRGRVSFSFGTQCHLPRAVR</sequence>
<accession>A0A7W7CAP4</accession>
<feature type="compositionally biased region" description="Basic and acidic residues" evidence="2">
    <location>
        <begin position="242"/>
        <end position="251"/>
    </location>
</feature>
<dbReference type="RefSeq" id="WP_185003597.1">
    <property type="nucleotide sequence ID" value="NZ_BAAAUI010000023.1"/>
</dbReference>
<evidence type="ECO:0000256" key="3">
    <source>
        <dbReference type="SAM" id="Phobius"/>
    </source>
</evidence>
<keyword evidence="3" id="KW-0812">Transmembrane</keyword>
<feature type="compositionally biased region" description="Basic and acidic residues" evidence="2">
    <location>
        <begin position="180"/>
        <end position="199"/>
    </location>
</feature>
<evidence type="ECO:0000256" key="1">
    <source>
        <dbReference type="SAM" id="Coils"/>
    </source>
</evidence>
<protein>
    <submittedName>
        <fullName evidence="4">Uncharacterized protein</fullName>
    </submittedName>
</protein>
<proteinExistence type="predicted"/>
<feature type="region of interest" description="Disordered" evidence="2">
    <location>
        <begin position="232"/>
        <end position="251"/>
    </location>
</feature>
<evidence type="ECO:0000313" key="5">
    <source>
        <dbReference type="Proteomes" id="UP000533598"/>
    </source>
</evidence>
<keyword evidence="5" id="KW-1185">Reference proteome</keyword>
<dbReference type="AlphaFoldDB" id="A0A7W7CAP4"/>
<feature type="coiled-coil region" evidence="1">
    <location>
        <begin position="124"/>
        <end position="167"/>
    </location>
</feature>
<organism evidence="4 5">
    <name type="scientific">Crossiella cryophila</name>
    <dbReference type="NCBI Taxonomy" id="43355"/>
    <lineage>
        <taxon>Bacteria</taxon>
        <taxon>Bacillati</taxon>
        <taxon>Actinomycetota</taxon>
        <taxon>Actinomycetes</taxon>
        <taxon>Pseudonocardiales</taxon>
        <taxon>Pseudonocardiaceae</taxon>
        <taxon>Crossiella</taxon>
    </lineage>
</organism>
<keyword evidence="3" id="KW-0472">Membrane</keyword>
<feature type="transmembrane region" description="Helical" evidence="3">
    <location>
        <begin position="12"/>
        <end position="35"/>
    </location>
</feature>
<feature type="region of interest" description="Disordered" evidence="2">
    <location>
        <begin position="180"/>
        <end position="213"/>
    </location>
</feature>
<gene>
    <name evidence="4" type="ORF">HNR67_003800</name>
</gene>
<dbReference type="EMBL" id="JACHMH010000001">
    <property type="protein sequence ID" value="MBB4677682.1"/>
    <property type="molecule type" value="Genomic_DNA"/>
</dbReference>
<reference evidence="4 5" key="1">
    <citation type="submission" date="2020-08" db="EMBL/GenBank/DDBJ databases">
        <title>Sequencing the genomes of 1000 actinobacteria strains.</title>
        <authorList>
            <person name="Klenk H.-P."/>
        </authorList>
    </citation>
    <scope>NUCLEOTIDE SEQUENCE [LARGE SCALE GENOMIC DNA]</scope>
    <source>
        <strain evidence="4 5">DSM 44230</strain>
    </source>
</reference>
<evidence type="ECO:0000256" key="2">
    <source>
        <dbReference type="SAM" id="MobiDB-lite"/>
    </source>
</evidence>
<dbReference type="Proteomes" id="UP000533598">
    <property type="component" value="Unassembled WGS sequence"/>
</dbReference>
<evidence type="ECO:0000313" key="4">
    <source>
        <dbReference type="EMBL" id="MBB4677682.1"/>
    </source>
</evidence>
<feature type="transmembrane region" description="Helical" evidence="3">
    <location>
        <begin position="65"/>
        <end position="82"/>
    </location>
</feature>